<evidence type="ECO:0000313" key="7">
    <source>
        <dbReference type="Proteomes" id="UP001153620"/>
    </source>
</evidence>
<evidence type="ECO:0000256" key="5">
    <source>
        <dbReference type="SAM" id="SignalP"/>
    </source>
</evidence>
<accession>A0A9P0NNM4</accession>
<organism evidence="6 7">
    <name type="scientific">Chironomus riparius</name>
    <dbReference type="NCBI Taxonomy" id="315576"/>
    <lineage>
        <taxon>Eukaryota</taxon>
        <taxon>Metazoa</taxon>
        <taxon>Ecdysozoa</taxon>
        <taxon>Arthropoda</taxon>
        <taxon>Hexapoda</taxon>
        <taxon>Insecta</taxon>
        <taxon>Pterygota</taxon>
        <taxon>Neoptera</taxon>
        <taxon>Endopterygota</taxon>
        <taxon>Diptera</taxon>
        <taxon>Nematocera</taxon>
        <taxon>Chironomoidea</taxon>
        <taxon>Chironomidae</taxon>
        <taxon>Chironominae</taxon>
        <taxon>Chironomus</taxon>
    </lineage>
</organism>
<keyword evidence="7" id="KW-1185">Reference proteome</keyword>
<dbReference type="SUPFAM" id="SSF52058">
    <property type="entry name" value="L domain-like"/>
    <property type="match status" value="2"/>
</dbReference>
<dbReference type="PRINTS" id="PR00019">
    <property type="entry name" value="LEURICHRPT"/>
</dbReference>
<dbReference type="PROSITE" id="PS51450">
    <property type="entry name" value="LRR"/>
    <property type="match status" value="6"/>
</dbReference>
<keyword evidence="1" id="KW-0433">Leucine-rich repeat</keyword>
<dbReference type="Pfam" id="PF00560">
    <property type="entry name" value="LRR_1"/>
    <property type="match status" value="4"/>
</dbReference>
<dbReference type="EMBL" id="OU895879">
    <property type="protein sequence ID" value="CAH1729111.1"/>
    <property type="molecule type" value="Genomic_DNA"/>
</dbReference>
<reference evidence="6" key="2">
    <citation type="submission" date="2022-10" db="EMBL/GenBank/DDBJ databases">
        <authorList>
            <consortium name="ENA_rothamsted_submissions"/>
            <consortium name="culmorum"/>
            <person name="King R."/>
        </authorList>
    </citation>
    <scope>NUCLEOTIDE SEQUENCE</scope>
</reference>
<evidence type="ECO:0000256" key="2">
    <source>
        <dbReference type="ARBA" id="ARBA00022737"/>
    </source>
</evidence>
<evidence type="ECO:0000256" key="1">
    <source>
        <dbReference type="ARBA" id="ARBA00022614"/>
    </source>
</evidence>
<dbReference type="Pfam" id="PF13855">
    <property type="entry name" value="LRR_8"/>
    <property type="match status" value="2"/>
</dbReference>
<feature type="compositionally biased region" description="Basic and acidic residues" evidence="3">
    <location>
        <begin position="709"/>
        <end position="720"/>
    </location>
</feature>
<gene>
    <name evidence="6" type="ORF">CHIRRI_LOCUS11247</name>
</gene>
<keyword evidence="4" id="KW-0812">Transmembrane</keyword>
<dbReference type="InterPro" id="IPR003591">
    <property type="entry name" value="Leu-rich_rpt_typical-subtyp"/>
</dbReference>
<dbReference type="AlphaFoldDB" id="A0A9P0NNM4"/>
<evidence type="ECO:0000256" key="3">
    <source>
        <dbReference type="SAM" id="MobiDB-lite"/>
    </source>
</evidence>
<dbReference type="InterPro" id="IPR032675">
    <property type="entry name" value="LRR_dom_sf"/>
</dbReference>
<reference evidence="6" key="1">
    <citation type="submission" date="2022-01" db="EMBL/GenBank/DDBJ databases">
        <authorList>
            <person name="King R."/>
        </authorList>
    </citation>
    <scope>NUCLEOTIDE SEQUENCE</scope>
</reference>
<feature type="compositionally biased region" description="Low complexity" evidence="3">
    <location>
        <begin position="896"/>
        <end position="908"/>
    </location>
</feature>
<evidence type="ECO:0000313" key="6">
    <source>
        <dbReference type="EMBL" id="CAH1729111.1"/>
    </source>
</evidence>
<dbReference type="Proteomes" id="UP001153620">
    <property type="component" value="Chromosome 3"/>
</dbReference>
<protein>
    <submittedName>
        <fullName evidence="6">Uncharacterized protein</fullName>
    </submittedName>
</protein>
<feature type="signal peptide" evidence="5">
    <location>
        <begin position="1"/>
        <end position="27"/>
    </location>
</feature>
<name>A0A9P0NNM4_9DIPT</name>
<feature type="region of interest" description="Disordered" evidence="3">
    <location>
        <begin position="883"/>
        <end position="943"/>
    </location>
</feature>
<keyword evidence="4" id="KW-1133">Transmembrane helix</keyword>
<proteinExistence type="predicted"/>
<dbReference type="OrthoDB" id="690068at2759"/>
<dbReference type="SMART" id="SM00365">
    <property type="entry name" value="LRR_SD22"/>
    <property type="match status" value="5"/>
</dbReference>
<feature type="transmembrane region" description="Helical" evidence="4">
    <location>
        <begin position="984"/>
        <end position="1005"/>
    </location>
</feature>
<dbReference type="InterPro" id="IPR001611">
    <property type="entry name" value="Leu-rich_rpt"/>
</dbReference>
<dbReference type="PANTHER" id="PTHR24366">
    <property type="entry name" value="IG(IMMUNOGLOBULIN) AND LRR(LEUCINE RICH REPEAT) DOMAINS"/>
    <property type="match status" value="1"/>
</dbReference>
<dbReference type="Gene3D" id="3.80.10.10">
    <property type="entry name" value="Ribonuclease Inhibitor"/>
    <property type="match status" value="4"/>
</dbReference>
<dbReference type="PANTHER" id="PTHR24366:SF96">
    <property type="entry name" value="LEUCINE RICH REPEAT CONTAINING 53"/>
    <property type="match status" value="1"/>
</dbReference>
<keyword evidence="5" id="KW-0732">Signal</keyword>
<evidence type="ECO:0000256" key="4">
    <source>
        <dbReference type="SAM" id="Phobius"/>
    </source>
</evidence>
<feature type="region of interest" description="Disordered" evidence="3">
    <location>
        <begin position="695"/>
        <end position="723"/>
    </location>
</feature>
<feature type="chain" id="PRO_5040289007" evidence="5">
    <location>
        <begin position="28"/>
        <end position="1098"/>
    </location>
</feature>
<keyword evidence="2" id="KW-0677">Repeat</keyword>
<sequence length="1098" mass="123877">MTLINSCWPNSFSHLIILLSTITTISTNHLYQDAQRETTDSLTAPLVSRKTLTEAVGDQRATTFIGYDHRRIDNKRYDNLFDFKTDVNNLLFHSHDILMSSTRKRRNVNNDDVNDTGTKNLILNLSNANFTNLNILNVNISTSNVIALNLSNNLLSTLNVSKFYNLTSLDLSHNRFSEFKVNGHEHLKALDLSSNLLKNFSCIKCECLETLNLSRNLITTIDGESFDNLINLNFLDLSSNELSVIDPTLFRNKSNLSDVVLSCNRISVINKDIFFQLPSLRRLDLSHNDISDVVNDAFSDLTSLQILDLSFNRIHIASLQTIQNIAQLARLSIAGNVMLKNALRAFAVTWSIMELDYSHVGLCQVPDSLAQSVRILNLYGNFLNIIASGDFESYPFLHKLILSQNNLSSIEEDALGRLELLTILHLDHNKLTQIPSSLPSSLIKLYMQNNRIMELNSNDLMNLINLQVLDLSNNKIIYMPQLTLPALLLLSVRYCGLENIHRSFMKTSPNLRHLLIDGNLIKCSQLVEIEQCYDAVGVDVDDENYTLTNEYINDNIDYNQNDVERKERHLNSISYFPHDGGYRKCGQWNESSNIHGETVPNCWNEQKLITSFTRTNDSSDERAAVPNKSMSIINKASESKTFEKTSTTNATNITSNDNKFRNMTKESLKVKNDGNLSNETMTINKTIANDTHFYEQHEQQPENQQSKMKSSDKMKNLKASEEDEDELMKKAKLAHPVNVVKTKIKALNNNESINTNNGNKNLSLVSVDAHKQKINGGLNNLILMKTKHFKSSSSMENGSLITNGIQLSMSNVDYVHNNNNNNNGTTIINRNLIVDNNSKKKVGKATTTFKSDLVGVHSTTTNKVNAIKDNGMENIHYVAPATNNKSKSIDGVNRLNDNSSSVSGNNNKGKSRYGHYNDDSENRPSLNRGKAFEDGNNNSGNENIEATDHQQQQHIMTINHTMNGEKSEHWSDIRRNENISSHPGLLIVLASSVGVLFTFITVYVYRCNFINSSRRRVCRRNGSCEHINEGRDALNDNFNEEIRSFTIETHNQCMGSVNNGEMTTSSTVNHCDLLPMDVLNSTLNQSHVDRTNISMHFW</sequence>
<keyword evidence="4" id="KW-0472">Membrane</keyword>
<dbReference type="SMART" id="SM00369">
    <property type="entry name" value="LRR_TYP"/>
    <property type="match status" value="9"/>
</dbReference>